<dbReference type="Proteomes" id="UP000239549">
    <property type="component" value="Unassembled WGS sequence"/>
</dbReference>
<evidence type="ECO:0000313" key="2">
    <source>
        <dbReference type="Proteomes" id="UP000239549"/>
    </source>
</evidence>
<gene>
    <name evidence="1" type="ORF">DCCM_3100</name>
</gene>
<proteinExistence type="predicted"/>
<dbReference type="AlphaFoldDB" id="A0A2L2XCD0"/>
<keyword evidence="2" id="KW-1185">Reference proteome</keyword>
<evidence type="ECO:0000313" key="1">
    <source>
        <dbReference type="EMBL" id="GBF33989.1"/>
    </source>
</evidence>
<sequence length="44" mass="4950">MTDKDRRAKEEEEDKECNANVDKNNLALAAMGIMVKDNGKNKNP</sequence>
<organism evidence="1 2">
    <name type="scientific">Desulfocucumis palustris</name>
    <dbReference type="NCBI Taxonomy" id="1898651"/>
    <lineage>
        <taxon>Bacteria</taxon>
        <taxon>Bacillati</taxon>
        <taxon>Bacillota</taxon>
        <taxon>Clostridia</taxon>
        <taxon>Eubacteriales</taxon>
        <taxon>Desulfocucumaceae</taxon>
        <taxon>Desulfocucumis</taxon>
    </lineage>
</organism>
<protein>
    <submittedName>
        <fullName evidence="1">Uncharacterized protein</fullName>
    </submittedName>
</protein>
<reference evidence="2" key="1">
    <citation type="submission" date="2018-02" db="EMBL/GenBank/DDBJ databases">
        <title>Genome sequence of Desulfocucumis palustris strain NAW-5.</title>
        <authorList>
            <person name="Watanabe M."/>
            <person name="Kojima H."/>
            <person name="Fukui M."/>
        </authorList>
    </citation>
    <scope>NUCLEOTIDE SEQUENCE [LARGE SCALE GENOMIC DNA]</scope>
    <source>
        <strain evidence="2">NAW-5</strain>
    </source>
</reference>
<accession>A0A2L2XCD0</accession>
<name>A0A2L2XCD0_9FIRM</name>
<dbReference type="RefSeq" id="WP_269433749.1">
    <property type="nucleotide sequence ID" value="NZ_BFAV01000125.1"/>
</dbReference>
<comment type="caution">
    <text evidence="1">The sequence shown here is derived from an EMBL/GenBank/DDBJ whole genome shotgun (WGS) entry which is preliminary data.</text>
</comment>
<dbReference type="EMBL" id="BFAV01000125">
    <property type="protein sequence ID" value="GBF33989.1"/>
    <property type="molecule type" value="Genomic_DNA"/>
</dbReference>